<keyword evidence="1" id="KW-1185">Reference proteome</keyword>
<protein>
    <submittedName>
        <fullName evidence="2">Uncharacterized protein</fullName>
    </submittedName>
</protein>
<evidence type="ECO:0000313" key="1">
    <source>
        <dbReference type="Proteomes" id="UP000887569"/>
    </source>
</evidence>
<reference evidence="2" key="1">
    <citation type="submission" date="2022-11" db="UniProtKB">
        <authorList>
            <consortium name="WormBaseParasite"/>
        </authorList>
    </citation>
    <scope>IDENTIFICATION</scope>
</reference>
<evidence type="ECO:0000313" key="2">
    <source>
        <dbReference type="WBParaSite" id="PgR030_g113_t01"/>
    </source>
</evidence>
<sequence>MNKTSASGTSMHAASLAQMVLLMVTNIGQCFHCFHPLLSINMECLGFCHSGGWFLRE</sequence>
<dbReference type="WBParaSite" id="PgR030_g113_t01">
    <property type="protein sequence ID" value="PgR030_g113_t01"/>
    <property type="gene ID" value="PgR030_g113"/>
</dbReference>
<dbReference type="AlphaFoldDB" id="A0A915BAS7"/>
<accession>A0A915BAS7</accession>
<name>A0A915BAS7_PARUN</name>
<organism evidence="1 2">
    <name type="scientific">Parascaris univalens</name>
    <name type="common">Nematode worm</name>
    <dbReference type="NCBI Taxonomy" id="6257"/>
    <lineage>
        <taxon>Eukaryota</taxon>
        <taxon>Metazoa</taxon>
        <taxon>Ecdysozoa</taxon>
        <taxon>Nematoda</taxon>
        <taxon>Chromadorea</taxon>
        <taxon>Rhabditida</taxon>
        <taxon>Spirurina</taxon>
        <taxon>Ascaridomorpha</taxon>
        <taxon>Ascaridoidea</taxon>
        <taxon>Ascarididae</taxon>
        <taxon>Parascaris</taxon>
    </lineage>
</organism>
<proteinExistence type="predicted"/>
<dbReference type="Proteomes" id="UP000887569">
    <property type="component" value="Unplaced"/>
</dbReference>